<evidence type="ECO:0000313" key="4">
    <source>
        <dbReference type="EMBL" id="GAA4854829.1"/>
    </source>
</evidence>
<dbReference type="GO" id="GO:0016787">
    <property type="term" value="F:hydrolase activity"/>
    <property type="evidence" value="ECO:0007669"/>
    <property type="project" value="UniProtKB-KW"/>
</dbReference>
<dbReference type="InterPro" id="IPR023214">
    <property type="entry name" value="HAD_sf"/>
</dbReference>
<keyword evidence="2 4" id="KW-0378">Hydrolase</keyword>
<evidence type="ECO:0000313" key="5">
    <source>
        <dbReference type="Proteomes" id="UP001501323"/>
    </source>
</evidence>
<dbReference type="NCBIfam" id="TIGR01549">
    <property type="entry name" value="HAD-SF-IA-v1"/>
    <property type="match status" value="1"/>
</dbReference>
<dbReference type="SFLD" id="SFLDG01129">
    <property type="entry name" value="C1.5:_HAD__Beta-PGM__Phosphata"/>
    <property type="match status" value="1"/>
</dbReference>
<dbReference type="SUPFAM" id="SSF56784">
    <property type="entry name" value="HAD-like"/>
    <property type="match status" value="1"/>
</dbReference>
<dbReference type="SFLD" id="SFLDS00003">
    <property type="entry name" value="Haloacid_Dehalogenase"/>
    <property type="match status" value="1"/>
</dbReference>
<organism evidence="4 5">
    <name type="scientific">Luteimonas vadosa</name>
    <dbReference type="NCBI Taxonomy" id="1165507"/>
    <lineage>
        <taxon>Bacteria</taxon>
        <taxon>Pseudomonadati</taxon>
        <taxon>Pseudomonadota</taxon>
        <taxon>Gammaproteobacteria</taxon>
        <taxon>Lysobacterales</taxon>
        <taxon>Lysobacteraceae</taxon>
        <taxon>Luteimonas</taxon>
    </lineage>
</organism>
<dbReference type="NCBIfam" id="TIGR01509">
    <property type="entry name" value="HAD-SF-IA-v3"/>
    <property type="match status" value="1"/>
</dbReference>
<protein>
    <submittedName>
        <fullName evidence="4">HAD family hydrolase</fullName>
    </submittedName>
</protein>
<comment type="cofactor">
    <cofactor evidence="1">
        <name>Mg(2+)</name>
        <dbReference type="ChEBI" id="CHEBI:18420"/>
    </cofactor>
</comment>
<dbReference type="PANTHER" id="PTHR46470:SF4">
    <property type="entry name" value="5-AMINO-6-(5-PHOSPHO-D-RIBITYLAMINO)URACIL PHOSPHATASE YIGB"/>
    <property type="match status" value="1"/>
</dbReference>
<dbReference type="PANTHER" id="PTHR46470">
    <property type="entry name" value="N-ACYLNEURAMINATE-9-PHOSPHATASE"/>
    <property type="match status" value="1"/>
</dbReference>
<name>A0ABP9DQ62_9GAMM</name>
<evidence type="ECO:0000256" key="1">
    <source>
        <dbReference type="ARBA" id="ARBA00001946"/>
    </source>
</evidence>
<comment type="caution">
    <text evidence="4">The sequence shown here is derived from an EMBL/GenBank/DDBJ whole genome shotgun (WGS) entry which is preliminary data.</text>
</comment>
<dbReference type="InterPro" id="IPR006439">
    <property type="entry name" value="HAD-SF_hydro_IA"/>
</dbReference>
<dbReference type="InterPro" id="IPR036412">
    <property type="entry name" value="HAD-like_sf"/>
</dbReference>
<dbReference type="EMBL" id="BAABJY010000001">
    <property type="protein sequence ID" value="GAA4854829.1"/>
    <property type="molecule type" value="Genomic_DNA"/>
</dbReference>
<gene>
    <name evidence="4" type="ORF">GCM10023332_03000</name>
</gene>
<dbReference type="Pfam" id="PF00702">
    <property type="entry name" value="Hydrolase"/>
    <property type="match status" value="1"/>
</dbReference>
<accession>A0ABP9DQ62</accession>
<dbReference type="Gene3D" id="3.40.50.1000">
    <property type="entry name" value="HAD superfamily/HAD-like"/>
    <property type="match status" value="1"/>
</dbReference>
<evidence type="ECO:0000256" key="3">
    <source>
        <dbReference type="ARBA" id="ARBA00022842"/>
    </source>
</evidence>
<sequence>MSFRIRAITLDLDDTLWPFAPIGERIERAIDDWLHTHSPRTAQRFPIPAMRALRDRVHAEHPHLAHDYSRLRRMTLEQALSESGEDATLAEAAYEAFQAARNDIDYYPDSLAALHRIAARVPVAAVTNGNADLARIGIAGHFRFTLCSREHGSGKPDASIFLAACQRLGHAPGDVLHVGDHDEIDVLGAARAGLRSCWLNRADDRGQRRAWPHAGLRPDLEFDTLTALADWLDANHQSSPRSAAA</sequence>
<dbReference type="RefSeq" id="WP_345293731.1">
    <property type="nucleotide sequence ID" value="NZ_BAABJY010000001.1"/>
</dbReference>
<evidence type="ECO:0000256" key="2">
    <source>
        <dbReference type="ARBA" id="ARBA00022801"/>
    </source>
</evidence>
<keyword evidence="5" id="KW-1185">Reference proteome</keyword>
<dbReference type="Gene3D" id="1.20.120.1600">
    <property type="match status" value="1"/>
</dbReference>
<proteinExistence type="predicted"/>
<dbReference type="Proteomes" id="UP001501323">
    <property type="component" value="Unassembled WGS sequence"/>
</dbReference>
<reference evidence="5" key="1">
    <citation type="journal article" date="2019" name="Int. J. Syst. Evol. Microbiol.">
        <title>The Global Catalogue of Microorganisms (GCM) 10K type strain sequencing project: providing services to taxonomists for standard genome sequencing and annotation.</title>
        <authorList>
            <consortium name="The Broad Institute Genomics Platform"/>
            <consortium name="The Broad Institute Genome Sequencing Center for Infectious Disease"/>
            <person name="Wu L."/>
            <person name="Ma J."/>
        </authorList>
    </citation>
    <scope>NUCLEOTIDE SEQUENCE [LARGE SCALE GENOMIC DNA]</scope>
    <source>
        <strain evidence="5">JCM 18392</strain>
    </source>
</reference>
<keyword evidence="3" id="KW-0460">Magnesium</keyword>
<dbReference type="InterPro" id="IPR051400">
    <property type="entry name" value="HAD-like_hydrolase"/>
</dbReference>